<dbReference type="PANTHER" id="PTHR11705">
    <property type="entry name" value="PROTEASE FAMILY M14 CARBOXYPEPTIDASE A,B"/>
    <property type="match status" value="1"/>
</dbReference>
<evidence type="ECO:0000256" key="4">
    <source>
        <dbReference type="ARBA" id="ARBA00022670"/>
    </source>
</evidence>
<accession>A0A2I0SYZ3</accession>
<reference evidence="13" key="1">
    <citation type="submission" date="2017-11" db="EMBL/GenBank/DDBJ databases">
        <authorList>
            <person name="Lima N.C."/>
            <person name="Parody-Merino A.M."/>
            <person name="Battley P.F."/>
            <person name="Fidler A.E."/>
            <person name="Prosdocimi F."/>
        </authorList>
    </citation>
    <scope>NUCLEOTIDE SEQUENCE [LARGE SCALE GENOMIC DNA]</scope>
</reference>
<comment type="cofactor">
    <cofactor evidence="1">
        <name>Zn(2+)</name>
        <dbReference type="ChEBI" id="CHEBI:29105"/>
    </cofactor>
</comment>
<dbReference type="PANTHER" id="PTHR11705:SF94">
    <property type="entry name" value="CARBOXYPEPTIDASE A1"/>
    <property type="match status" value="1"/>
</dbReference>
<dbReference type="OrthoDB" id="3626597at2759"/>
<keyword evidence="4" id="KW-0645">Protease</keyword>
<evidence type="ECO:0000256" key="2">
    <source>
        <dbReference type="ARBA" id="ARBA00005988"/>
    </source>
</evidence>
<evidence type="ECO:0000256" key="1">
    <source>
        <dbReference type="ARBA" id="ARBA00001947"/>
    </source>
</evidence>
<dbReference type="FunFam" id="3.40.630.10:FF:000084">
    <property type="entry name" value="Carboxypeptidase B2"/>
    <property type="match status" value="1"/>
</dbReference>
<dbReference type="Proteomes" id="UP000233556">
    <property type="component" value="Unassembled WGS sequence"/>
</dbReference>
<dbReference type="PROSITE" id="PS00132">
    <property type="entry name" value="CARBOXYPEPT_ZN_1"/>
    <property type="match status" value="1"/>
</dbReference>
<keyword evidence="3 12" id="KW-0121">Carboxypeptidase</keyword>
<keyword evidence="5" id="KW-0479">Metal-binding</keyword>
<keyword evidence="7" id="KW-0378">Hydrolase</keyword>
<dbReference type="AlphaFoldDB" id="A0A2I0SYZ3"/>
<proteinExistence type="inferred from homology"/>
<evidence type="ECO:0000256" key="6">
    <source>
        <dbReference type="ARBA" id="ARBA00022729"/>
    </source>
</evidence>
<evidence type="ECO:0000256" key="7">
    <source>
        <dbReference type="ARBA" id="ARBA00022801"/>
    </source>
</evidence>
<dbReference type="Gene3D" id="3.40.630.10">
    <property type="entry name" value="Zn peptidases"/>
    <property type="match status" value="1"/>
</dbReference>
<feature type="domain" description="Peptidase M14" evidence="11">
    <location>
        <begin position="34"/>
        <end position="150"/>
    </location>
</feature>
<name>A0A2I0SYZ3_LIMLA</name>
<keyword evidence="13" id="KW-1185">Reference proteome</keyword>
<organism evidence="12 13">
    <name type="scientific">Limosa lapponica baueri</name>
    <dbReference type="NCBI Taxonomy" id="1758121"/>
    <lineage>
        <taxon>Eukaryota</taxon>
        <taxon>Metazoa</taxon>
        <taxon>Chordata</taxon>
        <taxon>Craniata</taxon>
        <taxon>Vertebrata</taxon>
        <taxon>Euteleostomi</taxon>
        <taxon>Archelosauria</taxon>
        <taxon>Archosauria</taxon>
        <taxon>Dinosauria</taxon>
        <taxon>Saurischia</taxon>
        <taxon>Theropoda</taxon>
        <taxon>Coelurosauria</taxon>
        <taxon>Aves</taxon>
        <taxon>Neognathae</taxon>
        <taxon>Neoaves</taxon>
        <taxon>Charadriiformes</taxon>
        <taxon>Scolopacidae</taxon>
        <taxon>Limosa</taxon>
    </lineage>
</organism>
<dbReference type="PROSITE" id="PS52035">
    <property type="entry name" value="PEPTIDASE_M14"/>
    <property type="match status" value="1"/>
</dbReference>
<keyword evidence="8" id="KW-0862">Zinc</keyword>
<gene>
    <name evidence="12" type="ORF">llap_22916</name>
</gene>
<keyword evidence="9" id="KW-0482">Metalloprotease</keyword>
<dbReference type="GO" id="GO:0004181">
    <property type="term" value="F:metallocarboxypeptidase activity"/>
    <property type="evidence" value="ECO:0007669"/>
    <property type="project" value="InterPro"/>
</dbReference>
<dbReference type="GO" id="GO:0005615">
    <property type="term" value="C:extracellular space"/>
    <property type="evidence" value="ECO:0007669"/>
    <property type="project" value="TreeGrafter"/>
</dbReference>
<evidence type="ECO:0000256" key="10">
    <source>
        <dbReference type="PROSITE-ProRule" id="PRU01379"/>
    </source>
</evidence>
<dbReference type="GO" id="GO:0006508">
    <property type="term" value="P:proteolysis"/>
    <property type="evidence" value="ECO:0007669"/>
    <property type="project" value="UniProtKB-KW"/>
</dbReference>
<protein>
    <submittedName>
        <fullName evidence="12">Carboxypeptidase a1-like</fullName>
    </submittedName>
</protein>
<evidence type="ECO:0000256" key="3">
    <source>
        <dbReference type="ARBA" id="ARBA00022645"/>
    </source>
</evidence>
<dbReference type="SUPFAM" id="SSF53187">
    <property type="entry name" value="Zn-dependent exopeptidases"/>
    <property type="match status" value="1"/>
</dbReference>
<evidence type="ECO:0000256" key="9">
    <source>
        <dbReference type="ARBA" id="ARBA00023049"/>
    </source>
</evidence>
<comment type="similarity">
    <text evidence="2 10">Belongs to the peptidase M14 family.</text>
</comment>
<evidence type="ECO:0000313" key="12">
    <source>
        <dbReference type="EMBL" id="PKU26780.1"/>
    </source>
</evidence>
<dbReference type="GO" id="GO:0008270">
    <property type="term" value="F:zinc ion binding"/>
    <property type="evidence" value="ECO:0007669"/>
    <property type="project" value="InterPro"/>
</dbReference>
<reference evidence="13" key="2">
    <citation type="submission" date="2017-12" db="EMBL/GenBank/DDBJ databases">
        <title>Genome sequence of the Bar-tailed Godwit (Limosa lapponica baueri).</title>
        <authorList>
            <person name="Lima N.C.B."/>
            <person name="Parody-Merino A.M."/>
            <person name="Battley P.F."/>
            <person name="Fidler A.E."/>
            <person name="Prosdocimi F."/>
        </authorList>
    </citation>
    <scope>NUCLEOTIDE SEQUENCE [LARGE SCALE GENOMIC DNA]</scope>
</reference>
<dbReference type="EMBL" id="KZ536477">
    <property type="protein sequence ID" value="PKU26780.1"/>
    <property type="molecule type" value="Genomic_DNA"/>
</dbReference>
<keyword evidence="6" id="KW-0732">Signal</keyword>
<evidence type="ECO:0000313" key="13">
    <source>
        <dbReference type="Proteomes" id="UP000233556"/>
    </source>
</evidence>
<dbReference type="Pfam" id="PF00246">
    <property type="entry name" value="Peptidase_M14"/>
    <property type="match status" value="1"/>
</dbReference>
<dbReference type="InterPro" id="IPR000834">
    <property type="entry name" value="Peptidase_M14"/>
</dbReference>
<dbReference type="PRINTS" id="PR00765">
    <property type="entry name" value="CRBOXYPTASEA"/>
</dbReference>
<evidence type="ECO:0000256" key="5">
    <source>
        <dbReference type="ARBA" id="ARBA00022723"/>
    </source>
</evidence>
<dbReference type="InterPro" id="IPR057246">
    <property type="entry name" value="CARBOXYPEPT_ZN_1"/>
</dbReference>
<comment type="caution">
    <text evidence="10">Lacks conserved residue(s) required for the propagation of feature annotation.</text>
</comment>
<sequence length="150" mass="16887">MIEDVQALVDNEQMEMLRGRRGLPLSTNTFDYATYHNLDEIYAFMDLLVAENPNLVSKLEIGRSTENRPLYVLKFSKGGTNRPAIWIDTGIHSREWVTQASGVWFAKKVQTPLDTSCVPKGPQGPSATVADLMERTVLRHHQGTSNHHPL</sequence>
<evidence type="ECO:0000256" key="8">
    <source>
        <dbReference type="ARBA" id="ARBA00022833"/>
    </source>
</evidence>
<evidence type="ECO:0000259" key="11">
    <source>
        <dbReference type="PROSITE" id="PS52035"/>
    </source>
</evidence>